<dbReference type="EMBL" id="RDQH01000336">
    <property type="protein sequence ID" value="RXH87610.1"/>
    <property type="molecule type" value="Genomic_DNA"/>
</dbReference>
<dbReference type="FunFam" id="1.25.40.10:FF:000366">
    <property type="entry name" value="Pentatricopeptide (PPR) repeat-containing protein"/>
    <property type="match status" value="1"/>
</dbReference>
<feature type="domain" description="Phosphatidylinositol-specific phospholipase C X" evidence="3">
    <location>
        <begin position="657"/>
        <end position="798"/>
    </location>
</feature>
<sequence length="924" mass="103837">MPSFSSPPLPPLTKPNKRLAGTKRPCVVQSLLKLCSQGHLSQALSSLDLLVQRGIRLPAKTLAFLLQQCGAARSLREGKWVHIHLKLTGFKHPSTFLANHLINMYFKCADDVEGRRVFDKMSVRNLYSWNNMLSGYAKMRKLSEARSLFEKMPEKDVVSWNTMVIGCAQSGVCHEALRFYRELRRLSIGFNEFSFAGVLTACVKLKELGLTRQVHGQVLVAGFLSNVVLSSSVVDAYAKCGETGDARKVFDSMPVKDVLVWTTLVSGFAKFGDMESASEFFNRMPEKNPISWTAVISGYARNGLGHEALALFTEMMMYQVRPDQFTFSSCLCACASIASLKHGKQVHASLIRSNFRPNTIVVSSLIDMYSKCGDLGAGRQVFKLMGDKQDTVLWNTLISALAQHGNGIEAMGMFEEMVRSGVKPDRTTFVVILNACSHSGLVQEGLSFFQAMTSDHGIVPDQEHYACLVDLLGRAGHFDELINQLKNMPCKAGDQVWNALLGVSRIHGNTELGRKVAEHLIELEPQSSGAYVLLSSIYAKHGKWELVEKVRQLMDERQVRKERALSWIEVENRVNAFTVSDRLHPLKEEIYSVLEQLAGQMEEDVSMGSEVSKQVERRKAIAAEKKTLCDLHQSCGEEFPSCAYKPSDRKNWMAGVNPDKLHINKIVWPGTHDSATNKIGVPCITRPFAQCQNLSIYQQLEKGTRVLDIRIQEDRKVCHGILLTYNIDVVINDVKKFLSETQYEIIILEIRTEFGHDDPPEFDKYLVDQLGEFLIPQDDHVFDKTISELLPKRVICVWKPRKSPQPKAGSPLWNAGHLRDNWIDTDLPSTKFESNLKNLSNQPPASSRKFFYRVENTVTPQADNPVLCVKPVTRRIHGFARLFITQCFSKGIADRLQIFSTDFIDEDFVDACVAVTYARVEGKA</sequence>
<comment type="caution">
    <text evidence="4">The sequence shown here is derived from an EMBL/GenBank/DDBJ whole genome shotgun (WGS) entry which is preliminary data.</text>
</comment>
<evidence type="ECO:0000313" key="5">
    <source>
        <dbReference type="Proteomes" id="UP000290289"/>
    </source>
</evidence>
<dbReference type="InterPro" id="IPR017946">
    <property type="entry name" value="PLC-like_Pdiesterase_TIM-brl"/>
</dbReference>
<organism evidence="4 5">
    <name type="scientific">Malus domestica</name>
    <name type="common">Apple</name>
    <name type="synonym">Pyrus malus</name>
    <dbReference type="NCBI Taxonomy" id="3750"/>
    <lineage>
        <taxon>Eukaryota</taxon>
        <taxon>Viridiplantae</taxon>
        <taxon>Streptophyta</taxon>
        <taxon>Embryophyta</taxon>
        <taxon>Tracheophyta</taxon>
        <taxon>Spermatophyta</taxon>
        <taxon>Magnoliopsida</taxon>
        <taxon>eudicotyledons</taxon>
        <taxon>Gunneridae</taxon>
        <taxon>Pentapetalae</taxon>
        <taxon>rosids</taxon>
        <taxon>fabids</taxon>
        <taxon>Rosales</taxon>
        <taxon>Rosaceae</taxon>
        <taxon>Amygdaloideae</taxon>
        <taxon>Maleae</taxon>
        <taxon>Malus</taxon>
    </lineage>
</organism>
<dbReference type="InterPro" id="IPR046960">
    <property type="entry name" value="PPR_At4g14850-like_plant"/>
</dbReference>
<keyword evidence="5" id="KW-1185">Reference proteome</keyword>
<dbReference type="Gene3D" id="3.20.20.190">
    <property type="entry name" value="Phosphatidylinositol (PI) phosphodiesterase"/>
    <property type="match status" value="1"/>
</dbReference>
<protein>
    <recommendedName>
        <fullName evidence="3">Phosphatidylinositol-specific phospholipase C X domain-containing protein</fullName>
    </recommendedName>
</protein>
<dbReference type="GO" id="GO:0003723">
    <property type="term" value="F:RNA binding"/>
    <property type="evidence" value="ECO:0007669"/>
    <property type="project" value="InterPro"/>
</dbReference>
<evidence type="ECO:0000259" key="3">
    <source>
        <dbReference type="SMART" id="SM00148"/>
    </source>
</evidence>
<dbReference type="GO" id="GO:0006629">
    <property type="term" value="P:lipid metabolic process"/>
    <property type="evidence" value="ECO:0007669"/>
    <property type="project" value="InterPro"/>
</dbReference>
<dbReference type="Pfam" id="PF00388">
    <property type="entry name" value="PI-PLC-X"/>
    <property type="match status" value="1"/>
</dbReference>
<dbReference type="InterPro" id="IPR002885">
    <property type="entry name" value="PPR_rpt"/>
</dbReference>
<dbReference type="PANTHER" id="PTHR47926:SF465">
    <property type="entry name" value="PENTATRICOPEPTIDE REPEAT (PPR-LIKE) SUPERFAMILY PROTEIN"/>
    <property type="match status" value="1"/>
</dbReference>
<accession>A0A498IWP8</accession>
<dbReference type="FunFam" id="1.25.40.10:FF:000031">
    <property type="entry name" value="Pentatricopeptide repeat-containing protein mitochondrial"/>
    <property type="match status" value="1"/>
</dbReference>
<feature type="repeat" description="PPR" evidence="2">
    <location>
        <begin position="288"/>
        <end position="322"/>
    </location>
</feature>
<name>A0A498IWP8_MALDO</name>
<feature type="repeat" description="PPR" evidence="2">
    <location>
        <begin position="390"/>
        <end position="424"/>
    </location>
</feature>
<dbReference type="PROSITE" id="PS50007">
    <property type="entry name" value="PIPLC_X_DOMAIN"/>
    <property type="match status" value="1"/>
</dbReference>
<reference evidence="4 5" key="1">
    <citation type="submission" date="2018-10" db="EMBL/GenBank/DDBJ databases">
        <title>A high-quality apple genome assembly.</title>
        <authorList>
            <person name="Hu J."/>
        </authorList>
    </citation>
    <scope>NUCLEOTIDE SEQUENCE [LARGE SCALE GENOMIC DNA]</scope>
    <source>
        <strain evidence="5">cv. HFTH1</strain>
        <tissue evidence="4">Young leaf</tissue>
    </source>
</reference>
<dbReference type="GO" id="GO:0009451">
    <property type="term" value="P:RNA modification"/>
    <property type="evidence" value="ECO:0007669"/>
    <property type="project" value="InterPro"/>
</dbReference>
<dbReference type="SMART" id="SM00148">
    <property type="entry name" value="PLCXc"/>
    <property type="match status" value="1"/>
</dbReference>
<dbReference type="Pfam" id="PF13041">
    <property type="entry name" value="PPR_2"/>
    <property type="match status" value="2"/>
</dbReference>
<dbReference type="PROSITE" id="PS51375">
    <property type="entry name" value="PPR"/>
    <property type="match status" value="5"/>
</dbReference>
<proteinExistence type="predicted"/>
<dbReference type="InterPro" id="IPR046848">
    <property type="entry name" value="E_motif"/>
</dbReference>
<feature type="repeat" description="PPR" evidence="2">
    <location>
        <begin position="125"/>
        <end position="159"/>
    </location>
</feature>
<evidence type="ECO:0000313" key="4">
    <source>
        <dbReference type="EMBL" id="RXH87610.1"/>
    </source>
</evidence>
<keyword evidence="1" id="KW-0677">Repeat</keyword>
<dbReference type="FunFam" id="1.25.40.10:FF:000442">
    <property type="entry name" value="Pentatricopeptide repeat-containing protein At3g49710"/>
    <property type="match status" value="2"/>
</dbReference>
<dbReference type="CDD" id="cd08619">
    <property type="entry name" value="PI-PLCXDc_plant"/>
    <property type="match status" value="1"/>
</dbReference>
<dbReference type="AlphaFoldDB" id="A0A498IWP8"/>
<dbReference type="NCBIfam" id="TIGR00756">
    <property type="entry name" value="PPR"/>
    <property type="match status" value="6"/>
</dbReference>
<feature type="repeat" description="PPR" evidence="2">
    <location>
        <begin position="425"/>
        <end position="460"/>
    </location>
</feature>
<evidence type="ECO:0000256" key="1">
    <source>
        <dbReference type="ARBA" id="ARBA00022737"/>
    </source>
</evidence>
<gene>
    <name evidence="4" type="ORF">DVH24_034510</name>
</gene>
<dbReference type="InterPro" id="IPR011990">
    <property type="entry name" value="TPR-like_helical_dom_sf"/>
</dbReference>
<dbReference type="Proteomes" id="UP000290289">
    <property type="component" value="Chromosome 10"/>
</dbReference>
<dbReference type="Gene3D" id="1.25.40.10">
    <property type="entry name" value="Tetratricopeptide repeat domain"/>
    <property type="match status" value="4"/>
</dbReference>
<dbReference type="SUPFAM" id="SSF51695">
    <property type="entry name" value="PLC-like phosphodiesterases"/>
    <property type="match status" value="1"/>
</dbReference>
<feature type="repeat" description="PPR" evidence="2">
    <location>
        <begin position="257"/>
        <end position="287"/>
    </location>
</feature>
<dbReference type="InterPro" id="IPR000909">
    <property type="entry name" value="PLipase_C_PInositol-sp_X_dom"/>
</dbReference>
<evidence type="ECO:0000256" key="2">
    <source>
        <dbReference type="PROSITE-ProRule" id="PRU00708"/>
    </source>
</evidence>
<dbReference type="PANTHER" id="PTHR47926">
    <property type="entry name" value="PENTATRICOPEPTIDE REPEAT-CONTAINING PROTEIN"/>
    <property type="match status" value="1"/>
</dbReference>
<dbReference type="Pfam" id="PF01535">
    <property type="entry name" value="PPR"/>
    <property type="match status" value="4"/>
</dbReference>
<dbReference type="Pfam" id="PF20431">
    <property type="entry name" value="E_motif"/>
    <property type="match status" value="1"/>
</dbReference>
<dbReference type="GO" id="GO:0008081">
    <property type="term" value="F:phosphoric diester hydrolase activity"/>
    <property type="evidence" value="ECO:0007669"/>
    <property type="project" value="InterPro"/>
</dbReference>